<protein>
    <submittedName>
        <fullName evidence="1">Uncharacterized protein</fullName>
    </submittedName>
</protein>
<sequence length="241" mass="27833">MIQIAGTMPYRRLPNTDQARLRALKSAIKKGSSLSPVDLAFSQKLLLELKAFLPHFEQVLNQYQYNRERQANTGKQLGEHYKSARLYVSHFFQVVNLCIARGEIKPEARTYYGLSVDEKSVPEIGTEQQLLQWGKSLIKGEEDRMAGGATRIYNPSLAMVRVKFEKFLEYYNIHKDLLATSQKLLDKVNDYREQADKLITSVWNEVEAKNENLSPDERREICSHYGVVYVFRPSEKEHSSI</sequence>
<dbReference type="RefSeq" id="WP_232468433.1">
    <property type="nucleotide sequence ID" value="NZ_CP021904.1"/>
</dbReference>
<evidence type="ECO:0000313" key="2">
    <source>
        <dbReference type="Proteomes" id="UP000191055"/>
    </source>
</evidence>
<name>A0A1T5E0F6_9BACT</name>
<organism evidence="1 2">
    <name type="scientific">Alkalitalea saponilacus</name>
    <dbReference type="NCBI Taxonomy" id="889453"/>
    <lineage>
        <taxon>Bacteria</taxon>
        <taxon>Pseudomonadati</taxon>
        <taxon>Bacteroidota</taxon>
        <taxon>Bacteroidia</taxon>
        <taxon>Marinilabiliales</taxon>
        <taxon>Marinilabiliaceae</taxon>
        <taxon>Alkalitalea</taxon>
    </lineage>
</organism>
<reference evidence="2" key="1">
    <citation type="submission" date="2017-02" db="EMBL/GenBank/DDBJ databases">
        <authorList>
            <person name="Varghese N."/>
            <person name="Submissions S."/>
        </authorList>
    </citation>
    <scope>NUCLEOTIDE SEQUENCE [LARGE SCALE GENOMIC DNA]</scope>
    <source>
        <strain evidence="2">DSM 24412</strain>
    </source>
</reference>
<keyword evidence="2" id="KW-1185">Reference proteome</keyword>
<evidence type="ECO:0000313" key="1">
    <source>
        <dbReference type="EMBL" id="SKB77394.1"/>
    </source>
</evidence>
<dbReference type="EMBL" id="FUYV01000005">
    <property type="protein sequence ID" value="SKB77394.1"/>
    <property type="molecule type" value="Genomic_DNA"/>
</dbReference>
<proteinExistence type="predicted"/>
<dbReference type="AlphaFoldDB" id="A0A1T5E0F6"/>
<accession>A0A1T5E0F6</accession>
<dbReference type="Proteomes" id="UP000191055">
    <property type="component" value="Unassembled WGS sequence"/>
</dbReference>
<dbReference type="STRING" id="889453.SAMN03080601_01178"/>
<gene>
    <name evidence="1" type="ORF">SAMN03080601_01178</name>
</gene>